<evidence type="ECO:0000313" key="4">
    <source>
        <dbReference type="Proteomes" id="UP000292939"/>
    </source>
</evidence>
<reference evidence="3 4" key="1">
    <citation type="submission" date="2018-07" db="EMBL/GenBank/DDBJ databases">
        <title>Exploring interactions and the metabolic potential of the ultra-small soil bacteria Hylemonella gracilis.</title>
        <authorList>
            <person name="Tyc O."/>
            <person name="Kulkarni P."/>
            <person name="Gawehns F."/>
            <person name="Hundscheid M."/>
            <person name="Zweers H."/>
            <person name="Garbeva P."/>
        </authorList>
    </citation>
    <scope>NUCLEOTIDE SEQUENCE [LARGE SCALE GENOMIC DNA]</scope>
    <source>
        <strain evidence="3 4">NS1</strain>
    </source>
</reference>
<dbReference type="EMBL" id="CP031395">
    <property type="protein sequence ID" value="QBK06545.1"/>
    <property type="molecule type" value="Genomic_DNA"/>
</dbReference>
<sequence length="108" mass="11429">MPLIAIAWLYVALMMAVAEASSPIGSLLGAIVTFLLYGVGPVALLLYILGTPLRKKLRRLRESREDNTTESVTADDPRPATEHKPASAQPDAGGHAAADAVAPVRKEP</sequence>
<keyword evidence="2" id="KW-0472">Membrane</keyword>
<proteinExistence type="predicted"/>
<organism evidence="3 4">
    <name type="scientific">Hylemonella gracilis</name>
    <dbReference type="NCBI Taxonomy" id="80880"/>
    <lineage>
        <taxon>Bacteria</taxon>
        <taxon>Pseudomonadati</taxon>
        <taxon>Pseudomonadota</taxon>
        <taxon>Betaproteobacteria</taxon>
        <taxon>Burkholderiales</taxon>
        <taxon>Comamonadaceae</taxon>
        <taxon>Hylemonella</taxon>
    </lineage>
</organism>
<evidence type="ECO:0000313" key="3">
    <source>
        <dbReference type="EMBL" id="QBK06545.1"/>
    </source>
</evidence>
<dbReference type="OrthoDB" id="8565731at2"/>
<feature type="region of interest" description="Disordered" evidence="1">
    <location>
        <begin position="58"/>
        <end position="108"/>
    </location>
</feature>
<dbReference type="AlphaFoldDB" id="A0A4P6UQR6"/>
<gene>
    <name evidence="3" type="ORF">DW355_11705</name>
</gene>
<evidence type="ECO:0000256" key="1">
    <source>
        <dbReference type="SAM" id="MobiDB-lite"/>
    </source>
</evidence>
<evidence type="ECO:0000256" key="2">
    <source>
        <dbReference type="SAM" id="Phobius"/>
    </source>
</evidence>
<name>A0A4P6UQR6_9BURK</name>
<accession>A0A4P6UQR6</accession>
<evidence type="ECO:0008006" key="5">
    <source>
        <dbReference type="Google" id="ProtNLM"/>
    </source>
</evidence>
<protein>
    <recommendedName>
        <fullName evidence="5">Transmembrane protein</fullName>
    </recommendedName>
</protein>
<feature type="compositionally biased region" description="Low complexity" evidence="1">
    <location>
        <begin position="86"/>
        <end position="108"/>
    </location>
</feature>
<keyword evidence="2" id="KW-0812">Transmembrane</keyword>
<feature type="compositionally biased region" description="Basic and acidic residues" evidence="1">
    <location>
        <begin position="75"/>
        <end position="85"/>
    </location>
</feature>
<feature type="transmembrane region" description="Helical" evidence="2">
    <location>
        <begin position="30"/>
        <end position="49"/>
    </location>
</feature>
<dbReference type="Proteomes" id="UP000292939">
    <property type="component" value="Chromosome"/>
</dbReference>
<keyword evidence="2" id="KW-1133">Transmembrane helix</keyword>
<dbReference type="KEGG" id="hgr:DW355_11705"/>